<dbReference type="EMBL" id="UINC01114300">
    <property type="protein sequence ID" value="SVC84511.1"/>
    <property type="molecule type" value="Genomic_DNA"/>
</dbReference>
<proteinExistence type="predicted"/>
<feature type="non-terminal residue" evidence="1">
    <location>
        <position position="1"/>
    </location>
</feature>
<protein>
    <submittedName>
        <fullName evidence="1">Uncharacterized protein</fullName>
    </submittedName>
</protein>
<gene>
    <name evidence="1" type="ORF">METZ01_LOCUS337365</name>
</gene>
<dbReference type="AlphaFoldDB" id="A0A382QJR2"/>
<accession>A0A382QJR2</accession>
<reference evidence="1" key="1">
    <citation type="submission" date="2018-05" db="EMBL/GenBank/DDBJ databases">
        <authorList>
            <person name="Lanie J.A."/>
            <person name="Ng W.-L."/>
            <person name="Kazmierczak K.M."/>
            <person name="Andrzejewski T.M."/>
            <person name="Davidsen T.M."/>
            <person name="Wayne K.J."/>
            <person name="Tettelin H."/>
            <person name="Glass J.I."/>
            <person name="Rusch D."/>
            <person name="Podicherti R."/>
            <person name="Tsui H.-C.T."/>
            <person name="Winkler M.E."/>
        </authorList>
    </citation>
    <scope>NUCLEOTIDE SEQUENCE</scope>
</reference>
<name>A0A382QJR2_9ZZZZ</name>
<sequence length="43" mass="5029">TNKYSIHLISSSEQLLKENQQLLIVECEKMKIIIENAHGLYKK</sequence>
<organism evidence="1">
    <name type="scientific">marine metagenome</name>
    <dbReference type="NCBI Taxonomy" id="408172"/>
    <lineage>
        <taxon>unclassified sequences</taxon>
        <taxon>metagenomes</taxon>
        <taxon>ecological metagenomes</taxon>
    </lineage>
</organism>
<evidence type="ECO:0000313" key="1">
    <source>
        <dbReference type="EMBL" id="SVC84511.1"/>
    </source>
</evidence>